<gene>
    <name evidence="8" type="ORF">SAMN04487772_10788</name>
</gene>
<feature type="domain" description="B12-binding" evidence="6">
    <location>
        <begin position="40"/>
        <end position="186"/>
    </location>
</feature>
<evidence type="ECO:0000256" key="1">
    <source>
        <dbReference type="ARBA" id="ARBA00001966"/>
    </source>
</evidence>
<evidence type="ECO:0000313" key="8">
    <source>
        <dbReference type="EMBL" id="SET05031.1"/>
    </source>
</evidence>
<dbReference type="SMART" id="SM00729">
    <property type="entry name" value="Elp3"/>
    <property type="match status" value="1"/>
</dbReference>
<dbReference type="GO" id="GO:0005829">
    <property type="term" value="C:cytosol"/>
    <property type="evidence" value="ECO:0007669"/>
    <property type="project" value="TreeGrafter"/>
</dbReference>
<organism evidence="8 9">
    <name type="scientific">[Clostridium] polysaccharolyticum</name>
    <dbReference type="NCBI Taxonomy" id="29364"/>
    <lineage>
        <taxon>Bacteria</taxon>
        <taxon>Bacillati</taxon>
        <taxon>Bacillota</taxon>
        <taxon>Clostridia</taxon>
        <taxon>Lachnospirales</taxon>
        <taxon>Lachnospiraceae</taxon>
    </lineage>
</organism>
<dbReference type="RefSeq" id="WP_092477434.1">
    <property type="nucleotide sequence ID" value="NZ_FOHN01000007.1"/>
</dbReference>
<name>A0A1I0BEU6_9FIRM</name>
<dbReference type="AlphaFoldDB" id="A0A1I0BEU6"/>
<evidence type="ECO:0000259" key="7">
    <source>
        <dbReference type="PROSITE" id="PS51918"/>
    </source>
</evidence>
<dbReference type="SUPFAM" id="SSF102114">
    <property type="entry name" value="Radical SAM enzymes"/>
    <property type="match status" value="1"/>
</dbReference>
<dbReference type="InterPro" id="IPR051198">
    <property type="entry name" value="BchE-like"/>
</dbReference>
<dbReference type="GO" id="GO:0031419">
    <property type="term" value="F:cobalamin binding"/>
    <property type="evidence" value="ECO:0007669"/>
    <property type="project" value="InterPro"/>
</dbReference>
<dbReference type="Proteomes" id="UP000199800">
    <property type="component" value="Unassembled WGS sequence"/>
</dbReference>
<evidence type="ECO:0000259" key="6">
    <source>
        <dbReference type="PROSITE" id="PS51332"/>
    </source>
</evidence>
<evidence type="ECO:0000256" key="4">
    <source>
        <dbReference type="ARBA" id="ARBA00023004"/>
    </source>
</evidence>
<evidence type="ECO:0000313" key="9">
    <source>
        <dbReference type="Proteomes" id="UP000199800"/>
    </source>
</evidence>
<comment type="cofactor">
    <cofactor evidence="1">
        <name>[4Fe-4S] cluster</name>
        <dbReference type="ChEBI" id="CHEBI:49883"/>
    </cofactor>
</comment>
<dbReference type="STRING" id="29364.SAMN04487772_10788"/>
<dbReference type="InterPro" id="IPR023404">
    <property type="entry name" value="rSAM_horseshoe"/>
</dbReference>
<dbReference type="GO" id="GO:0046872">
    <property type="term" value="F:metal ion binding"/>
    <property type="evidence" value="ECO:0007669"/>
    <property type="project" value="UniProtKB-KW"/>
</dbReference>
<keyword evidence="9" id="KW-1185">Reference proteome</keyword>
<dbReference type="SFLD" id="SFLDS00029">
    <property type="entry name" value="Radical_SAM"/>
    <property type="match status" value="1"/>
</dbReference>
<dbReference type="EMBL" id="FOHN01000007">
    <property type="protein sequence ID" value="SET05031.1"/>
    <property type="molecule type" value="Genomic_DNA"/>
</dbReference>
<dbReference type="InterPro" id="IPR034466">
    <property type="entry name" value="Methyltransferase_Class_B"/>
</dbReference>
<dbReference type="InterPro" id="IPR006638">
    <property type="entry name" value="Elp3/MiaA/NifB-like_rSAM"/>
</dbReference>
<dbReference type="Gene3D" id="3.40.50.280">
    <property type="entry name" value="Cobalamin-binding domain"/>
    <property type="match status" value="1"/>
</dbReference>
<dbReference type="SUPFAM" id="SSF52242">
    <property type="entry name" value="Cobalamin (vitamin B12)-binding domain"/>
    <property type="match status" value="1"/>
</dbReference>
<keyword evidence="2" id="KW-0949">S-adenosyl-L-methionine</keyword>
<dbReference type="Gene3D" id="3.80.30.20">
    <property type="entry name" value="tm_1862 like domain"/>
    <property type="match status" value="1"/>
</dbReference>
<dbReference type="PROSITE" id="PS51332">
    <property type="entry name" value="B12_BINDING"/>
    <property type="match status" value="1"/>
</dbReference>
<evidence type="ECO:0000256" key="3">
    <source>
        <dbReference type="ARBA" id="ARBA00022723"/>
    </source>
</evidence>
<evidence type="ECO:0000256" key="5">
    <source>
        <dbReference type="ARBA" id="ARBA00023014"/>
    </source>
</evidence>
<dbReference type="OrthoDB" id="9801659at2"/>
<accession>A0A1I0BEU6</accession>
<reference evidence="8 9" key="1">
    <citation type="submission" date="2016-10" db="EMBL/GenBank/DDBJ databases">
        <authorList>
            <person name="de Groot N.N."/>
        </authorList>
    </citation>
    <scope>NUCLEOTIDE SEQUENCE [LARGE SCALE GENOMIC DNA]</scope>
    <source>
        <strain evidence="8 9">DSM 1801</strain>
    </source>
</reference>
<keyword evidence="3" id="KW-0479">Metal-binding</keyword>
<dbReference type="InterPro" id="IPR006158">
    <property type="entry name" value="Cobalamin-bd"/>
</dbReference>
<dbReference type="PROSITE" id="PS51918">
    <property type="entry name" value="RADICAL_SAM"/>
    <property type="match status" value="1"/>
</dbReference>
<protein>
    <submittedName>
        <fullName evidence="8">Radical SAM superfamily enzyme YgiQ, UPF0313 family</fullName>
    </submittedName>
</protein>
<proteinExistence type="predicted"/>
<dbReference type="CDD" id="cd01335">
    <property type="entry name" value="Radical_SAM"/>
    <property type="match status" value="1"/>
</dbReference>
<feature type="domain" description="Radical SAM core" evidence="7">
    <location>
        <begin position="225"/>
        <end position="456"/>
    </location>
</feature>
<dbReference type="Pfam" id="PF04055">
    <property type="entry name" value="Radical_SAM"/>
    <property type="match status" value="1"/>
</dbReference>
<dbReference type="GO" id="GO:0003824">
    <property type="term" value="F:catalytic activity"/>
    <property type="evidence" value="ECO:0007669"/>
    <property type="project" value="InterPro"/>
</dbReference>
<dbReference type="CDD" id="cd02068">
    <property type="entry name" value="radical_SAM_B12_BD"/>
    <property type="match status" value="1"/>
</dbReference>
<keyword evidence="4" id="KW-0408">Iron</keyword>
<dbReference type="PANTHER" id="PTHR43409">
    <property type="entry name" value="ANAEROBIC MAGNESIUM-PROTOPORPHYRIN IX MONOMETHYL ESTER CYCLASE-RELATED"/>
    <property type="match status" value="1"/>
</dbReference>
<dbReference type="SFLD" id="SFLDG01123">
    <property type="entry name" value="methyltransferase_(Class_B)"/>
    <property type="match status" value="1"/>
</dbReference>
<dbReference type="InterPro" id="IPR036724">
    <property type="entry name" value="Cobalamin-bd_sf"/>
</dbReference>
<dbReference type="Pfam" id="PF02310">
    <property type="entry name" value="B12-binding"/>
    <property type="match status" value="1"/>
</dbReference>
<dbReference type="GO" id="GO:0051539">
    <property type="term" value="F:4 iron, 4 sulfur cluster binding"/>
    <property type="evidence" value="ECO:0007669"/>
    <property type="project" value="UniProtKB-KW"/>
</dbReference>
<sequence length="509" mass="58534">MKFNEIFLEEKKIDVLMIQPPVLKHVAVEQIDVVQTHYWEESDKIGSLIGDLPIEPNWGLLFLSSALKNHLFTTQLIDFHLYDYVKYEKTGEFITEKDMEEVLKKKKFKIVCLSSLTRSSLRAMEIAKICKKLNPECVVIAGGIHFTFVVEDSLKNCDSIDIIVKGEGEEILPELVKRIIEDKDWTDLTGIAYRNEAGEIINDKMINHIYDINQIPLPDYDQWPEDVPLIPRIYLSRGCIGDCDYCVVNQLFLCDYRKRELKDVIAEIKMVHEKYGCTEMLIGDLCFPCNKKDTIEFCKLLIESGVDMKWWCQTRPNILDDETLGYLKKAGCVQVAIGIESVEEEVLQKTNSKKYDANKDKAIDEICAMVKKYDIAIQGYFIIGLPGDTLDTCISTIKLLDKLTAENLVDVTHISVMVPYPGTDIMSNHERYGMEIVDNDYSHYLMNCDLMNAGVPVYVTDSLDNYQIYSLWQLALSTVAKNYKKRNNINHLMFDKLENFVVNMKLLPD</sequence>
<evidence type="ECO:0000256" key="2">
    <source>
        <dbReference type="ARBA" id="ARBA00022691"/>
    </source>
</evidence>
<dbReference type="InterPro" id="IPR007197">
    <property type="entry name" value="rSAM"/>
</dbReference>
<dbReference type="InterPro" id="IPR058240">
    <property type="entry name" value="rSAM_sf"/>
</dbReference>
<dbReference type="PANTHER" id="PTHR43409:SF16">
    <property type="entry name" value="SLR0320 PROTEIN"/>
    <property type="match status" value="1"/>
</dbReference>
<keyword evidence="5" id="KW-0411">Iron-sulfur</keyword>
<dbReference type="SFLD" id="SFLDG01082">
    <property type="entry name" value="B12-binding_domain_containing"/>
    <property type="match status" value="1"/>
</dbReference>